<reference evidence="4" key="1">
    <citation type="journal article" date="2019" name="Int. J. Syst. Evol. Microbiol.">
        <title>The Global Catalogue of Microorganisms (GCM) 10K type strain sequencing project: providing services to taxonomists for standard genome sequencing and annotation.</title>
        <authorList>
            <consortium name="The Broad Institute Genomics Platform"/>
            <consortium name="The Broad Institute Genome Sequencing Center for Infectious Disease"/>
            <person name="Wu L."/>
            <person name="Ma J."/>
        </authorList>
    </citation>
    <scope>NUCLEOTIDE SEQUENCE [LARGE SCALE GENOMIC DNA]</scope>
    <source>
        <strain evidence="4">JCM 17024</strain>
    </source>
</reference>
<dbReference type="SUPFAM" id="SSF52980">
    <property type="entry name" value="Restriction endonuclease-like"/>
    <property type="match status" value="1"/>
</dbReference>
<organism evidence="3 4">
    <name type="scientific">Microbacterium soli</name>
    <dbReference type="NCBI Taxonomy" id="446075"/>
    <lineage>
        <taxon>Bacteria</taxon>
        <taxon>Bacillati</taxon>
        <taxon>Actinomycetota</taxon>
        <taxon>Actinomycetes</taxon>
        <taxon>Micrococcales</taxon>
        <taxon>Microbacteriaceae</taxon>
        <taxon>Microbacterium</taxon>
    </lineage>
</organism>
<keyword evidence="4" id="KW-1185">Reference proteome</keyword>
<proteinExistence type="predicted"/>
<evidence type="ECO:0008006" key="5">
    <source>
        <dbReference type="Google" id="ProtNLM"/>
    </source>
</evidence>
<evidence type="ECO:0000259" key="2">
    <source>
        <dbReference type="Pfam" id="PF13338"/>
    </source>
</evidence>
<comment type="caution">
    <text evidence="3">The sequence shown here is derived from an EMBL/GenBank/DDBJ whole genome shotgun (WGS) entry which is preliminary data.</text>
</comment>
<feature type="domain" description="DUF559" evidence="1">
    <location>
        <begin position="209"/>
        <end position="291"/>
    </location>
</feature>
<gene>
    <name evidence="3" type="ORF">GCM10022383_06060</name>
</gene>
<protein>
    <recommendedName>
        <fullName evidence="5">DUF559 domain-containing protein</fullName>
    </recommendedName>
</protein>
<dbReference type="EMBL" id="BAABCP010000001">
    <property type="protein sequence ID" value="GAA3930190.1"/>
    <property type="molecule type" value="Genomic_DNA"/>
</dbReference>
<sequence length="301" mass="33582">MSPAVGIRGFDAGGPGILEGMSTPLMVWMRQHDGVAHSRDLREHGYSPYEVRKAVDAGELERVRRSWLLTPHCSPDRRAAAAVSGRVTCVTAAARLKLWSGESSGVHVAVPPTSSRIARPGLVLHWSAGPVPVARFTVDDPVLNVLHHIAHCLAPSDAVIVWEAALRRTLVTLPQLRRTDWRSTAVDDVLRRVGLLSDSMLETTFLAIMRSCGVEVRQQVLIDGHRVDGLIGERLIMQLDGFEFHSTPKDRRRDLRQDARLALLGYTVLRFDYQQVMFDQEYVQQTILNAVAQGLHLARRR</sequence>
<dbReference type="Pfam" id="PF13338">
    <property type="entry name" value="AbiEi_4"/>
    <property type="match status" value="1"/>
</dbReference>
<evidence type="ECO:0000313" key="3">
    <source>
        <dbReference type="EMBL" id="GAA3930190.1"/>
    </source>
</evidence>
<accession>A0ABP7MTZ7</accession>
<evidence type="ECO:0000313" key="4">
    <source>
        <dbReference type="Proteomes" id="UP001501591"/>
    </source>
</evidence>
<name>A0ABP7MTZ7_9MICO</name>
<evidence type="ECO:0000259" key="1">
    <source>
        <dbReference type="Pfam" id="PF04480"/>
    </source>
</evidence>
<dbReference type="InterPro" id="IPR011335">
    <property type="entry name" value="Restrct_endonuc-II-like"/>
</dbReference>
<dbReference type="Proteomes" id="UP001501591">
    <property type="component" value="Unassembled WGS sequence"/>
</dbReference>
<feature type="domain" description="AbiEi antitoxin N-terminal" evidence="2">
    <location>
        <begin position="30"/>
        <end position="65"/>
    </location>
</feature>
<dbReference type="InterPro" id="IPR025159">
    <property type="entry name" value="AbiEi_N"/>
</dbReference>
<dbReference type="Pfam" id="PF04480">
    <property type="entry name" value="DUF559"/>
    <property type="match status" value="1"/>
</dbReference>
<dbReference type="InterPro" id="IPR007569">
    <property type="entry name" value="DUF559"/>
</dbReference>
<dbReference type="Gene3D" id="3.40.960.10">
    <property type="entry name" value="VSR Endonuclease"/>
    <property type="match status" value="1"/>
</dbReference>